<dbReference type="AlphaFoldDB" id="A0A068RR12"/>
<feature type="region of interest" description="Disordered" evidence="1">
    <location>
        <begin position="1"/>
        <end position="23"/>
    </location>
</feature>
<keyword evidence="3" id="KW-1185">Reference proteome</keyword>
<evidence type="ECO:0000313" key="3">
    <source>
        <dbReference type="Proteomes" id="UP000027586"/>
    </source>
</evidence>
<name>A0A068RR12_9FUNG</name>
<proteinExistence type="predicted"/>
<evidence type="ECO:0000256" key="1">
    <source>
        <dbReference type="SAM" id="MobiDB-lite"/>
    </source>
</evidence>
<reference evidence="2" key="1">
    <citation type="submission" date="2013-08" db="EMBL/GenBank/DDBJ databases">
        <title>Gene expansion shapes genome architecture in the human pathogen Lichtheimia corymbifera: an evolutionary genomics analysis in the ancient terrestrial Mucorales (Mucoromycotina).</title>
        <authorList>
            <person name="Schwartze V.U."/>
            <person name="Winter S."/>
            <person name="Shelest E."/>
            <person name="Marcet-Houben M."/>
            <person name="Horn F."/>
            <person name="Wehner S."/>
            <person name="Hoffmann K."/>
            <person name="Riege K."/>
            <person name="Sammeth M."/>
            <person name="Nowrousian M."/>
            <person name="Valiante V."/>
            <person name="Linde J."/>
            <person name="Jacobsen I.D."/>
            <person name="Marz M."/>
            <person name="Brakhage A.A."/>
            <person name="Gabaldon T."/>
            <person name="Bocker S."/>
            <person name="Voigt K."/>
        </authorList>
    </citation>
    <scope>NUCLEOTIDE SEQUENCE [LARGE SCALE GENOMIC DNA]</scope>
    <source>
        <strain evidence="2">FSU 9682</strain>
    </source>
</reference>
<comment type="caution">
    <text evidence="2">The sequence shown here is derived from an EMBL/GenBank/DDBJ whole genome shotgun (WGS) entry which is preliminary data.</text>
</comment>
<dbReference type="EMBL" id="CBTN010000013">
    <property type="protein sequence ID" value="CDH52449.1"/>
    <property type="molecule type" value="Genomic_DNA"/>
</dbReference>
<organism evidence="2 3">
    <name type="scientific">Lichtheimia corymbifera JMRC:FSU:9682</name>
    <dbReference type="NCBI Taxonomy" id="1263082"/>
    <lineage>
        <taxon>Eukaryota</taxon>
        <taxon>Fungi</taxon>
        <taxon>Fungi incertae sedis</taxon>
        <taxon>Mucoromycota</taxon>
        <taxon>Mucoromycotina</taxon>
        <taxon>Mucoromycetes</taxon>
        <taxon>Mucorales</taxon>
        <taxon>Lichtheimiaceae</taxon>
        <taxon>Lichtheimia</taxon>
    </lineage>
</organism>
<protein>
    <submittedName>
        <fullName evidence="2">Uncharacterized protein</fullName>
    </submittedName>
</protein>
<accession>A0A068RR12</accession>
<dbReference type="VEuPathDB" id="FungiDB:LCOR_03917.1"/>
<evidence type="ECO:0000313" key="2">
    <source>
        <dbReference type="EMBL" id="CDH52449.1"/>
    </source>
</evidence>
<dbReference type="Proteomes" id="UP000027586">
    <property type="component" value="Unassembled WGS sequence"/>
</dbReference>
<sequence length="98" mass="10875">MAVEHLSSIHHRPQPYPRDLPVDDAPVTKATTALGFHPSIHNHCKSNIAADMLPFHPAGGLSHLNQVKVVCIAVYLIADMVHPIHWNSHVQNRLLQVT</sequence>
<gene>
    <name evidence="2" type="ORF">LCOR_03917.1</name>
</gene>